<protein>
    <recommendedName>
        <fullName evidence="4">Elicitin</fullName>
    </recommendedName>
</protein>
<proteinExistence type="predicted"/>
<reference evidence="2 3" key="1">
    <citation type="submission" date="2012-04" db="EMBL/GenBank/DDBJ databases">
        <title>The Genome Sequence of Saprolegnia declina VS20.</title>
        <authorList>
            <consortium name="The Broad Institute Genome Sequencing Platform"/>
            <person name="Russ C."/>
            <person name="Nusbaum C."/>
            <person name="Tyler B."/>
            <person name="van West P."/>
            <person name="Dieguez-Uribeondo J."/>
            <person name="de Bruijn I."/>
            <person name="Tripathy S."/>
            <person name="Jiang R."/>
            <person name="Young S.K."/>
            <person name="Zeng Q."/>
            <person name="Gargeya S."/>
            <person name="Fitzgerald M."/>
            <person name="Haas B."/>
            <person name="Abouelleil A."/>
            <person name="Alvarado L."/>
            <person name="Arachchi H.M."/>
            <person name="Berlin A."/>
            <person name="Chapman S.B."/>
            <person name="Goldberg J."/>
            <person name="Griggs A."/>
            <person name="Gujja S."/>
            <person name="Hansen M."/>
            <person name="Howarth C."/>
            <person name="Imamovic A."/>
            <person name="Larimer J."/>
            <person name="McCowen C."/>
            <person name="Montmayeur A."/>
            <person name="Murphy C."/>
            <person name="Neiman D."/>
            <person name="Pearson M."/>
            <person name="Priest M."/>
            <person name="Roberts A."/>
            <person name="Saif S."/>
            <person name="Shea T."/>
            <person name="Sisk P."/>
            <person name="Sykes S."/>
            <person name="Wortman J."/>
            <person name="Nusbaum C."/>
            <person name="Birren B."/>
        </authorList>
    </citation>
    <scope>NUCLEOTIDE SEQUENCE [LARGE SCALE GENOMIC DNA]</scope>
    <source>
        <strain evidence="2 3">VS20</strain>
    </source>
</reference>
<keyword evidence="1" id="KW-0732">Signal</keyword>
<dbReference type="InParanoid" id="T0R2L9"/>
<evidence type="ECO:0000313" key="2">
    <source>
        <dbReference type="EMBL" id="EQC40545.1"/>
    </source>
</evidence>
<keyword evidence="3" id="KW-1185">Reference proteome</keyword>
<accession>T0R2L9</accession>
<gene>
    <name evidence="2" type="ORF">SDRG_02435</name>
</gene>
<dbReference type="GeneID" id="19943162"/>
<organism evidence="2 3">
    <name type="scientific">Saprolegnia diclina (strain VS20)</name>
    <dbReference type="NCBI Taxonomy" id="1156394"/>
    <lineage>
        <taxon>Eukaryota</taxon>
        <taxon>Sar</taxon>
        <taxon>Stramenopiles</taxon>
        <taxon>Oomycota</taxon>
        <taxon>Saprolegniomycetes</taxon>
        <taxon>Saprolegniales</taxon>
        <taxon>Saprolegniaceae</taxon>
        <taxon>Saprolegnia</taxon>
    </lineage>
</organism>
<feature type="signal peptide" evidence="1">
    <location>
        <begin position="1"/>
        <end position="15"/>
    </location>
</feature>
<evidence type="ECO:0008006" key="4">
    <source>
        <dbReference type="Google" id="ProtNLM"/>
    </source>
</evidence>
<evidence type="ECO:0000313" key="3">
    <source>
        <dbReference type="Proteomes" id="UP000030762"/>
    </source>
</evidence>
<evidence type="ECO:0000256" key="1">
    <source>
        <dbReference type="SAM" id="SignalP"/>
    </source>
</evidence>
<name>T0R2L9_SAPDV</name>
<sequence length="159" mass="16474">MKLTVLTTLAVCAMAANLKTPIPAKFTVSCSTEENAILKQLQSTSTYVQCVKDGPTSVDDICAVHSCVDAAQNLVGKVPNCISNTSALILDVELYVLNCGVDRNLIVPTNHTDSNATTVPIVTVPANTITPEPKKAAPSAAIANSASLLAMGAVIYAMA</sequence>
<dbReference type="VEuPathDB" id="FungiDB:SDRG_02435"/>
<dbReference type="AlphaFoldDB" id="T0R2L9"/>
<dbReference type="EMBL" id="JH767136">
    <property type="protein sequence ID" value="EQC40545.1"/>
    <property type="molecule type" value="Genomic_DNA"/>
</dbReference>
<dbReference type="Proteomes" id="UP000030762">
    <property type="component" value="Unassembled WGS sequence"/>
</dbReference>
<dbReference type="RefSeq" id="XP_008606244.1">
    <property type="nucleotide sequence ID" value="XM_008608022.1"/>
</dbReference>
<feature type="chain" id="PRO_5012723238" description="Elicitin" evidence="1">
    <location>
        <begin position="16"/>
        <end position="159"/>
    </location>
</feature>